<dbReference type="AlphaFoldDB" id="A0A1I7X667"/>
<organism evidence="1 2">
    <name type="scientific">Heterorhabditis bacteriophora</name>
    <name type="common">Entomopathogenic nematode worm</name>
    <dbReference type="NCBI Taxonomy" id="37862"/>
    <lineage>
        <taxon>Eukaryota</taxon>
        <taxon>Metazoa</taxon>
        <taxon>Ecdysozoa</taxon>
        <taxon>Nematoda</taxon>
        <taxon>Chromadorea</taxon>
        <taxon>Rhabditida</taxon>
        <taxon>Rhabditina</taxon>
        <taxon>Rhabditomorpha</taxon>
        <taxon>Strongyloidea</taxon>
        <taxon>Heterorhabditidae</taxon>
        <taxon>Heterorhabditis</taxon>
    </lineage>
</organism>
<dbReference type="WBParaSite" id="Hba_13058">
    <property type="protein sequence ID" value="Hba_13058"/>
    <property type="gene ID" value="Hba_13058"/>
</dbReference>
<protein>
    <submittedName>
        <fullName evidence="2">HTH_48 domain-containing protein</fullName>
    </submittedName>
</protein>
<reference evidence="2" key="1">
    <citation type="submission" date="2016-11" db="UniProtKB">
        <authorList>
            <consortium name="WormBaseParasite"/>
        </authorList>
    </citation>
    <scope>IDENTIFICATION</scope>
</reference>
<evidence type="ECO:0000313" key="2">
    <source>
        <dbReference type="WBParaSite" id="Hba_13058"/>
    </source>
</evidence>
<dbReference type="Proteomes" id="UP000095283">
    <property type="component" value="Unplaced"/>
</dbReference>
<evidence type="ECO:0000313" key="1">
    <source>
        <dbReference type="Proteomes" id="UP000095283"/>
    </source>
</evidence>
<accession>A0A1I7X667</accession>
<keyword evidence="1" id="KW-1185">Reference proteome</keyword>
<proteinExistence type="predicted"/>
<name>A0A1I7X667_HETBA</name>
<sequence>MGNSFTSSYYKCTSVIKRERCGRKTEGTTSMQNQPGYNKMFIFSRVIEGEMKQATRRTAEDLYGQNEN</sequence>